<protein>
    <submittedName>
        <fullName evidence="3">1d6c3ee7-b550-4e15-b519-9bf0a20a2806</fullName>
    </submittedName>
</protein>
<feature type="region of interest" description="Disordered" evidence="1">
    <location>
        <begin position="23"/>
        <end position="52"/>
    </location>
</feature>
<dbReference type="PANTHER" id="PTHR35910:SF6">
    <property type="entry name" value="2EXR DOMAIN-CONTAINING PROTEIN"/>
    <property type="match status" value="1"/>
</dbReference>
<keyword evidence="4" id="KW-1185">Reference proteome</keyword>
<feature type="compositionally biased region" description="Acidic residues" evidence="1">
    <location>
        <begin position="27"/>
        <end position="50"/>
    </location>
</feature>
<dbReference type="Proteomes" id="UP000624404">
    <property type="component" value="Unassembled WGS sequence"/>
</dbReference>
<dbReference type="EMBL" id="CAJHIA010000042">
    <property type="protein sequence ID" value="CAD6457507.1"/>
    <property type="molecule type" value="Genomic_DNA"/>
</dbReference>
<comment type="caution">
    <text evidence="3">The sequence shown here is derived from an EMBL/GenBank/DDBJ whole genome shotgun (WGS) entry which is preliminary data.</text>
</comment>
<feature type="region of interest" description="Disordered" evidence="1">
    <location>
        <begin position="95"/>
        <end position="116"/>
    </location>
</feature>
<dbReference type="AlphaFoldDB" id="A0A8H2ZVR1"/>
<gene>
    <name evidence="3" type="ORF">SCLTRI_LOCUS10601</name>
</gene>
<evidence type="ECO:0000256" key="1">
    <source>
        <dbReference type="SAM" id="MobiDB-lite"/>
    </source>
</evidence>
<dbReference type="OrthoDB" id="3557569at2759"/>
<evidence type="ECO:0000313" key="4">
    <source>
        <dbReference type="Proteomes" id="UP000624404"/>
    </source>
</evidence>
<organism evidence="3 4">
    <name type="scientific">Sclerotinia trifoliorum</name>
    <dbReference type="NCBI Taxonomy" id="28548"/>
    <lineage>
        <taxon>Eukaryota</taxon>
        <taxon>Fungi</taxon>
        <taxon>Dikarya</taxon>
        <taxon>Ascomycota</taxon>
        <taxon>Pezizomycotina</taxon>
        <taxon>Leotiomycetes</taxon>
        <taxon>Helotiales</taxon>
        <taxon>Sclerotiniaceae</taxon>
        <taxon>Sclerotinia</taxon>
    </lineage>
</organism>
<proteinExistence type="predicted"/>
<accession>A0A8H2ZVR1</accession>
<evidence type="ECO:0000313" key="3">
    <source>
        <dbReference type="EMBL" id="CAD6457507.1"/>
    </source>
</evidence>
<dbReference type="Pfam" id="PF20150">
    <property type="entry name" value="2EXR"/>
    <property type="match status" value="1"/>
</dbReference>
<feature type="domain" description="2EXR" evidence="2">
    <location>
        <begin position="138"/>
        <end position="242"/>
    </location>
</feature>
<evidence type="ECO:0000259" key="2">
    <source>
        <dbReference type="Pfam" id="PF20150"/>
    </source>
</evidence>
<reference evidence="3" key="1">
    <citation type="submission" date="2020-10" db="EMBL/GenBank/DDBJ databases">
        <authorList>
            <person name="Kusch S."/>
        </authorList>
    </citation>
    <scope>NUCLEOTIDE SEQUENCE</scope>
    <source>
        <strain evidence="3">SwB9</strain>
    </source>
</reference>
<name>A0A8H2ZVR1_9HELO</name>
<dbReference type="InterPro" id="IPR045518">
    <property type="entry name" value="2EXR"/>
</dbReference>
<sequence>MAALSVPTVDPVKNEMLNRYLMSSPFDLEDENDAAEPLESEETEETEESEEIHAMVQESGGILTDFPKIQNSDGTQTYSQEPCCSLIDLEEDSDAAGFSESQLTQESEESQADSEEHYFGQADLDEDYVEAAVLPTTFSRFSRLPQKLRRQIWHFARPDARYIKIRESRWTTGLFSDAPIPAMLHTYQESRKVALTWYDLSFARDPEMGFWDQQTLNSIMENALTNEEPREARIYYDWERDGLFSQCARCTGHRMSCRHAPLSFDFRRIKRLAFEGPLSINPFYKIALCFPAVESIMLIRGRSSIRRKAVLPFEFIPVDQRFEWEGEDLLATCLYTIQNTAPECGAIETIQSVQRMTLLNVNQTELVNQEERSYWPCR</sequence>
<dbReference type="PANTHER" id="PTHR35910">
    <property type="entry name" value="2EXR DOMAIN-CONTAINING PROTEIN"/>
    <property type="match status" value="1"/>
</dbReference>